<dbReference type="Proteomes" id="UP000019254">
    <property type="component" value="Unassembled WGS sequence"/>
</dbReference>
<evidence type="ECO:0000313" key="6">
    <source>
        <dbReference type="EMBL" id="EUJ32457.1"/>
    </source>
</evidence>
<gene>
    <name evidence="6" type="ORF">PCORN_00625</name>
</gene>
<keyword evidence="3" id="KW-0274">FAD</keyword>
<dbReference type="Gene3D" id="3.50.50.60">
    <property type="entry name" value="FAD/NAD(P)-binding domain"/>
    <property type="match status" value="1"/>
</dbReference>
<dbReference type="EMBL" id="AODE01000004">
    <property type="protein sequence ID" value="EUJ32457.1"/>
    <property type="molecule type" value="Genomic_DNA"/>
</dbReference>
<dbReference type="AlphaFoldDB" id="W7C5V5"/>
<dbReference type="STRING" id="1265820.PCORN_00625"/>
<evidence type="ECO:0000256" key="3">
    <source>
        <dbReference type="ARBA" id="ARBA00022827"/>
    </source>
</evidence>
<dbReference type="Pfam" id="PF01494">
    <property type="entry name" value="FAD_binding_3"/>
    <property type="match status" value="1"/>
</dbReference>
<evidence type="ECO:0000313" key="7">
    <source>
        <dbReference type="Proteomes" id="UP000019254"/>
    </source>
</evidence>
<evidence type="ECO:0000256" key="4">
    <source>
        <dbReference type="ARBA" id="ARBA00023002"/>
    </source>
</evidence>
<protein>
    <recommendedName>
        <fullName evidence="5">FAD-binding domain-containing protein</fullName>
    </recommendedName>
</protein>
<dbReference type="PANTHER" id="PTHR46496:SF1">
    <property type="entry name" value="ZEAXANTHIN EPOXIDASE, CHLOROPLASTIC"/>
    <property type="match status" value="1"/>
</dbReference>
<dbReference type="RefSeq" id="WP_051999143.1">
    <property type="nucleotide sequence ID" value="NZ_AODE01000004.1"/>
</dbReference>
<dbReference type="SUPFAM" id="SSF51905">
    <property type="entry name" value="FAD/NAD(P)-binding domain"/>
    <property type="match status" value="1"/>
</dbReference>
<keyword evidence="4" id="KW-0560">Oxidoreductase</keyword>
<proteinExistence type="predicted"/>
<dbReference type="OrthoDB" id="9766816at2"/>
<feature type="domain" description="FAD-binding" evidence="5">
    <location>
        <begin position="6"/>
        <end position="306"/>
    </location>
</feature>
<evidence type="ECO:0000256" key="1">
    <source>
        <dbReference type="ARBA" id="ARBA00001974"/>
    </source>
</evidence>
<evidence type="ECO:0000256" key="2">
    <source>
        <dbReference type="ARBA" id="ARBA00022630"/>
    </source>
</evidence>
<comment type="cofactor">
    <cofactor evidence="1">
        <name>FAD</name>
        <dbReference type="ChEBI" id="CHEBI:57692"/>
    </cofactor>
</comment>
<accession>W7C5V5</accession>
<keyword evidence="7" id="KW-1185">Reference proteome</keyword>
<dbReference type="GO" id="GO:0071949">
    <property type="term" value="F:FAD binding"/>
    <property type="evidence" value="ECO:0007669"/>
    <property type="project" value="InterPro"/>
</dbReference>
<organism evidence="6 7">
    <name type="scientific">Listeria cornellensis FSL F6-0969</name>
    <dbReference type="NCBI Taxonomy" id="1265820"/>
    <lineage>
        <taxon>Bacteria</taxon>
        <taxon>Bacillati</taxon>
        <taxon>Bacillota</taxon>
        <taxon>Bacilli</taxon>
        <taxon>Bacillales</taxon>
        <taxon>Listeriaceae</taxon>
        <taxon>Listeria</taxon>
    </lineage>
</organism>
<sequence>MADKFLIIGGGIAGLMTGIALQQAGFSVEIFEQAVEVKRVGAGITVAPNGMAALEKLGLAEQVKAMGNVSSKGIAIVDEAGKPITKLADEKLAFPIYAIHRADLQAILLGSLEVGTLKLGRKCSNLTQDDSGIVLKMEDGSEISGDYAIVADGIHSVARDSIFGKQPLRYAGYTCWRGIAKTWPKDADQKLFTETWGTKGRIGIVPLANQETYWFAVAAASENSIVHQTYELSHLVRRFESYHKPIQEVLEATNPDKIISGDIFDLEPMKNFAKGRVVLIGDAAHAMTPNLGQGGSQAMEDAIILRNWLKKKR</sequence>
<dbReference type="PANTHER" id="PTHR46496">
    <property type="match status" value="1"/>
</dbReference>
<dbReference type="InterPro" id="IPR036188">
    <property type="entry name" value="FAD/NAD-bd_sf"/>
</dbReference>
<evidence type="ECO:0000259" key="5">
    <source>
        <dbReference type="Pfam" id="PF01494"/>
    </source>
</evidence>
<dbReference type="GO" id="GO:0016491">
    <property type="term" value="F:oxidoreductase activity"/>
    <property type="evidence" value="ECO:0007669"/>
    <property type="project" value="UniProtKB-KW"/>
</dbReference>
<comment type="caution">
    <text evidence="6">The sequence shown here is derived from an EMBL/GenBank/DDBJ whole genome shotgun (WGS) entry which is preliminary data.</text>
</comment>
<dbReference type="PATRIC" id="fig|1265820.5.peg.118"/>
<dbReference type="InterPro" id="IPR002938">
    <property type="entry name" value="FAD-bd"/>
</dbReference>
<dbReference type="PRINTS" id="PR00420">
    <property type="entry name" value="RNGMNOXGNASE"/>
</dbReference>
<name>W7C5V5_9LIST</name>
<keyword evidence="2" id="KW-0285">Flavoprotein</keyword>
<reference evidence="6 7" key="1">
    <citation type="journal article" date="2014" name="Int. J. Syst. Evol. Microbiol.">
        <title>Listeria floridensis sp. nov., Listeria aquatica sp. nov., Listeria cornellensis sp. nov., Listeria riparia sp. nov. and Listeria grandensis sp. nov., from agricultural and natural environments.</title>
        <authorList>
            <person name="den Bakker H.C."/>
            <person name="Warchocki S."/>
            <person name="Wright E.M."/>
            <person name="Allred A.F."/>
            <person name="Ahlstrom C."/>
            <person name="Manuel C.S."/>
            <person name="Stasiewicz M.J."/>
            <person name="Burrell A."/>
            <person name="Roof S."/>
            <person name="Strawn L."/>
            <person name="Fortes E.D."/>
            <person name="Nightingale K.K."/>
            <person name="Kephart D."/>
            <person name="Wiedmann M."/>
        </authorList>
    </citation>
    <scope>NUCLEOTIDE SEQUENCE [LARGE SCALE GENOMIC DNA]</scope>
    <source>
        <strain evidence="7">FSL F6-969</strain>
    </source>
</reference>